<reference evidence="5" key="1">
    <citation type="journal article" date="2013" name="Nature">
        <title>Pan genome of the phytoplankton Emiliania underpins its global distribution.</title>
        <authorList>
            <person name="Read B.A."/>
            <person name="Kegel J."/>
            <person name="Klute M.J."/>
            <person name="Kuo A."/>
            <person name="Lefebvre S.C."/>
            <person name="Maumus F."/>
            <person name="Mayer C."/>
            <person name="Miller J."/>
            <person name="Monier A."/>
            <person name="Salamov A."/>
            <person name="Young J."/>
            <person name="Aguilar M."/>
            <person name="Claverie J.M."/>
            <person name="Frickenhaus S."/>
            <person name="Gonzalez K."/>
            <person name="Herman E.K."/>
            <person name="Lin Y.C."/>
            <person name="Napier J."/>
            <person name="Ogata H."/>
            <person name="Sarno A.F."/>
            <person name="Shmutz J."/>
            <person name="Schroeder D."/>
            <person name="de Vargas C."/>
            <person name="Verret F."/>
            <person name="von Dassow P."/>
            <person name="Valentin K."/>
            <person name="Van de Peer Y."/>
            <person name="Wheeler G."/>
            <person name="Dacks J.B."/>
            <person name="Delwiche C.F."/>
            <person name="Dyhrman S.T."/>
            <person name="Glockner G."/>
            <person name="John U."/>
            <person name="Richards T."/>
            <person name="Worden A.Z."/>
            <person name="Zhang X."/>
            <person name="Grigoriev I.V."/>
            <person name="Allen A.E."/>
            <person name="Bidle K."/>
            <person name="Borodovsky M."/>
            <person name="Bowler C."/>
            <person name="Brownlee C."/>
            <person name="Cock J.M."/>
            <person name="Elias M."/>
            <person name="Gladyshev V.N."/>
            <person name="Groth M."/>
            <person name="Guda C."/>
            <person name="Hadaegh A."/>
            <person name="Iglesias-Rodriguez M.D."/>
            <person name="Jenkins J."/>
            <person name="Jones B.M."/>
            <person name="Lawson T."/>
            <person name="Leese F."/>
            <person name="Lindquist E."/>
            <person name="Lobanov A."/>
            <person name="Lomsadze A."/>
            <person name="Malik S.B."/>
            <person name="Marsh M.E."/>
            <person name="Mackinder L."/>
            <person name="Mock T."/>
            <person name="Mueller-Roeber B."/>
            <person name="Pagarete A."/>
            <person name="Parker M."/>
            <person name="Probert I."/>
            <person name="Quesneville H."/>
            <person name="Raines C."/>
            <person name="Rensing S.A."/>
            <person name="Riano-Pachon D.M."/>
            <person name="Richier S."/>
            <person name="Rokitta S."/>
            <person name="Shiraiwa Y."/>
            <person name="Soanes D.M."/>
            <person name="van der Giezen M."/>
            <person name="Wahlund T.M."/>
            <person name="Williams B."/>
            <person name="Wilson W."/>
            <person name="Wolfe G."/>
            <person name="Wurch L.L."/>
        </authorList>
    </citation>
    <scope>NUCLEOTIDE SEQUENCE</scope>
</reference>
<dbReference type="Proteomes" id="UP000013827">
    <property type="component" value="Unassembled WGS sequence"/>
</dbReference>
<accession>A0A0D3L1N7</accession>
<evidence type="ECO:0000313" key="5">
    <source>
        <dbReference type="Proteomes" id="UP000013827"/>
    </source>
</evidence>
<evidence type="ECO:0000256" key="3">
    <source>
        <dbReference type="SAM" id="MobiDB-lite"/>
    </source>
</evidence>
<evidence type="ECO:0000256" key="1">
    <source>
        <dbReference type="ARBA" id="ARBA00022490"/>
    </source>
</evidence>
<keyword evidence="2" id="KW-0206">Cytoskeleton</keyword>
<evidence type="ECO:0008006" key="6">
    <source>
        <dbReference type="Google" id="ProtNLM"/>
    </source>
</evidence>
<evidence type="ECO:0000256" key="2">
    <source>
        <dbReference type="ARBA" id="ARBA00023212"/>
    </source>
</evidence>
<dbReference type="STRING" id="2903.R1E3D1"/>
<dbReference type="PANTHER" id="PTHR15431:SF9">
    <property type="entry name" value="CENTROSOMAL PROTEIN 43"/>
    <property type="match status" value="1"/>
</dbReference>
<proteinExistence type="predicted"/>
<name>A0A0D3L1N7_EMIH1</name>
<dbReference type="RefSeq" id="XP_005794351.1">
    <property type="nucleotide sequence ID" value="XM_005794294.1"/>
</dbReference>
<sequence length="157" mass="16429">MPIDLDGVESLTSIVSAALESRGVLARIRAELRANVFAAIHEEEPVDQRGPEAEALARLRSEPAGELALHLVRDLLSTCGLAYTTSVLLPEARLLPDVAGLDRAALAGSLGVPTSAAEDGTPLLASGRSRAAGGDYGSLSHRINDVPVRRAQSKKCI</sequence>
<dbReference type="EnsemblProtists" id="EOD41922">
    <property type="protein sequence ID" value="EOD41922"/>
    <property type="gene ID" value="EMIHUDRAFT_194517"/>
</dbReference>
<protein>
    <recommendedName>
        <fullName evidence="6">FGFR1 oncogene partner (FOP) N-terminal dimerisation domain-containing protein</fullName>
    </recommendedName>
</protein>
<dbReference type="PaxDb" id="2903-EOD41922"/>
<keyword evidence="5" id="KW-1185">Reference proteome</keyword>
<dbReference type="Gene3D" id="1.20.960.40">
    <property type="match status" value="1"/>
</dbReference>
<feature type="region of interest" description="Disordered" evidence="3">
    <location>
        <begin position="113"/>
        <end position="132"/>
    </location>
</feature>
<evidence type="ECO:0000313" key="4">
    <source>
        <dbReference type="EnsemblProtists" id="EOD41922"/>
    </source>
</evidence>
<dbReference type="HOGENOM" id="CLU_1681192_0_0_1"/>
<dbReference type="PANTHER" id="PTHR15431">
    <property type="entry name" value="FGFR1 ONCOGENE PARTNER/LISH DOMAIN-CONTAINING PROTEIN"/>
    <property type="match status" value="1"/>
</dbReference>
<dbReference type="GeneID" id="17287192"/>
<organism evidence="4 5">
    <name type="scientific">Emiliania huxleyi (strain CCMP1516)</name>
    <dbReference type="NCBI Taxonomy" id="280463"/>
    <lineage>
        <taxon>Eukaryota</taxon>
        <taxon>Haptista</taxon>
        <taxon>Haptophyta</taxon>
        <taxon>Prymnesiophyceae</taxon>
        <taxon>Isochrysidales</taxon>
        <taxon>Noelaerhabdaceae</taxon>
        <taxon>Emiliania</taxon>
    </lineage>
</organism>
<dbReference type="KEGG" id="ehx:EMIHUDRAFT_194517"/>
<keyword evidence="1" id="KW-0963">Cytoplasm</keyword>
<dbReference type="AlphaFoldDB" id="A0A0D3L1N7"/>
<reference evidence="4" key="2">
    <citation type="submission" date="2024-10" db="UniProtKB">
        <authorList>
            <consortium name="EnsemblProtists"/>
        </authorList>
    </citation>
    <scope>IDENTIFICATION</scope>
</reference>